<reference evidence="1 2" key="1">
    <citation type="journal article" date="2024" name="bioRxiv">
        <title>A reference genome for Trichogramma kaykai: A tiny desert-dwelling parasitoid wasp with competing sex-ratio distorters.</title>
        <authorList>
            <person name="Culotta J."/>
            <person name="Lindsey A.R."/>
        </authorList>
    </citation>
    <scope>NUCLEOTIDE SEQUENCE [LARGE SCALE GENOMIC DNA]</scope>
    <source>
        <strain evidence="1 2">KSX58</strain>
    </source>
</reference>
<organism evidence="1 2">
    <name type="scientific">Trichogramma kaykai</name>
    <dbReference type="NCBI Taxonomy" id="54128"/>
    <lineage>
        <taxon>Eukaryota</taxon>
        <taxon>Metazoa</taxon>
        <taxon>Ecdysozoa</taxon>
        <taxon>Arthropoda</taxon>
        <taxon>Hexapoda</taxon>
        <taxon>Insecta</taxon>
        <taxon>Pterygota</taxon>
        <taxon>Neoptera</taxon>
        <taxon>Endopterygota</taxon>
        <taxon>Hymenoptera</taxon>
        <taxon>Apocrita</taxon>
        <taxon>Proctotrupomorpha</taxon>
        <taxon>Chalcidoidea</taxon>
        <taxon>Trichogrammatidae</taxon>
        <taxon>Trichogramma</taxon>
    </lineage>
</organism>
<sequence length="116" mass="13795">MVAISLEIFVQNPAKRLQFIMTPCACVVALQTCCYTQRSLFQRVDSFACAQHTIRQRENSYARERKANRPTRKRDEIIFLCGKTVSLFAPVCHLRYARRRRRPRRLYLSMRTYIYA</sequence>
<dbReference type="AlphaFoldDB" id="A0ABD2X2Q8"/>
<dbReference type="Proteomes" id="UP001627154">
    <property type="component" value="Unassembled WGS sequence"/>
</dbReference>
<evidence type="ECO:0008006" key="3">
    <source>
        <dbReference type="Google" id="ProtNLM"/>
    </source>
</evidence>
<evidence type="ECO:0000313" key="2">
    <source>
        <dbReference type="Proteomes" id="UP001627154"/>
    </source>
</evidence>
<gene>
    <name evidence="1" type="ORF">TKK_007263</name>
</gene>
<name>A0ABD2X2Q8_9HYME</name>
<comment type="caution">
    <text evidence="1">The sequence shown here is derived from an EMBL/GenBank/DDBJ whole genome shotgun (WGS) entry which is preliminary data.</text>
</comment>
<dbReference type="EMBL" id="JBJJXI010000056">
    <property type="protein sequence ID" value="KAL3399409.1"/>
    <property type="molecule type" value="Genomic_DNA"/>
</dbReference>
<accession>A0ABD2X2Q8</accession>
<keyword evidence="2" id="KW-1185">Reference proteome</keyword>
<proteinExistence type="predicted"/>
<evidence type="ECO:0000313" key="1">
    <source>
        <dbReference type="EMBL" id="KAL3399409.1"/>
    </source>
</evidence>
<protein>
    <recommendedName>
        <fullName evidence="3">Secreted protein</fullName>
    </recommendedName>
</protein>